<evidence type="ECO:0000313" key="2">
    <source>
        <dbReference type="Proteomes" id="UP000561011"/>
    </source>
</evidence>
<evidence type="ECO:0000313" key="1">
    <source>
        <dbReference type="EMBL" id="NYS92638.1"/>
    </source>
</evidence>
<dbReference type="Gene3D" id="1.10.1510.10">
    <property type="entry name" value="Uncharacterised protein YqeY/AIM41 PF09424, N-terminal domain"/>
    <property type="match status" value="1"/>
</dbReference>
<sequence>MTTLERLTSDLTTAMKARDTFTTGTLRQIIGAVRTAEKSGSVAREFSDEEVQAVLTSEVKKRRESAQIFADAKADDRAANETAEADLIEGYLPASLSAEQVDALVADAITSTGASGPKDMGTVMKAVQAAAAGLGRVDGKALSQKVRAALTS</sequence>
<dbReference type="Proteomes" id="UP000561011">
    <property type="component" value="Unassembled WGS sequence"/>
</dbReference>
<dbReference type="PANTHER" id="PTHR28055">
    <property type="entry name" value="ALTERED INHERITANCE OF MITOCHONDRIA PROTEIN 41, MITOCHONDRIAL"/>
    <property type="match status" value="1"/>
</dbReference>
<proteinExistence type="predicted"/>
<dbReference type="GO" id="GO:0016884">
    <property type="term" value="F:carbon-nitrogen ligase activity, with glutamine as amido-N-donor"/>
    <property type="evidence" value="ECO:0007669"/>
    <property type="project" value="InterPro"/>
</dbReference>
<dbReference type="EMBL" id="JACBYE010000005">
    <property type="protein sequence ID" value="NYS92638.1"/>
    <property type="molecule type" value="Genomic_DNA"/>
</dbReference>
<name>A0A853EUQ4_9MICO</name>
<keyword evidence="2" id="KW-1185">Reference proteome</keyword>
<dbReference type="PANTHER" id="PTHR28055:SF1">
    <property type="entry name" value="ALTERED INHERITANCE OF MITOCHONDRIA PROTEIN 41, MITOCHONDRIAL"/>
    <property type="match status" value="1"/>
</dbReference>
<dbReference type="Gene3D" id="1.10.10.410">
    <property type="match status" value="1"/>
</dbReference>
<dbReference type="InterPro" id="IPR042184">
    <property type="entry name" value="YqeY/Aim41_N"/>
</dbReference>
<organism evidence="1 2">
    <name type="scientific">Sanguibacter inulinus</name>
    <dbReference type="NCBI Taxonomy" id="60922"/>
    <lineage>
        <taxon>Bacteria</taxon>
        <taxon>Bacillati</taxon>
        <taxon>Actinomycetota</taxon>
        <taxon>Actinomycetes</taxon>
        <taxon>Micrococcales</taxon>
        <taxon>Sanguibacteraceae</taxon>
        <taxon>Sanguibacter</taxon>
    </lineage>
</organism>
<dbReference type="InterPro" id="IPR019004">
    <property type="entry name" value="YqeY/Aim41"/>
</dbReference>
<comment type="caution">
    <text evidence="1">The sequence shown here is derived from an EMBL/GenBank/DDBJ whole genome shotgun (WGS) entry which is preliminary data.</text>
</comment>
<dbReference type="InterPro" id="IPR023168">
    <property type="entry name" value="GatB_Yqey_C_2"/>
</dbReference>
<gene>
    <name evidence="1" type="ORF">HZZ10_03710</name>
</gene>
<dbReference type="AlphaFoldDB" id="A0A853EUQ4"/>
<dbReference type="SUPFAM" id="SSF89095">
    <property type="entry name" value="GatB/YqeY motif"/>
    <property type="match status" value="1"/>
</dbReference>
<dbReference type="Pfam" id="PF09424">
    <property type="entry name" value="YqeY"/>
    <property type="match status" value="1"/>
</dbReference>
<dbReference type="InterPro" id="IPR003789">
    <property type="entry name" value="Asn/Gln_tRNA_amidoTrase-B-like"/>
</dbReference>
<accession>A0A853EUQ4</accession>
<reference evidence="1 2" key="1">
    <citation type="submission" date="2020-07" db="EMBL/GenBank/DDBJ databases">
        <title>MOT database genomes.</title>
        <authorList>
            <person name="Joseph S."/>
            <person name="Aduse-Opoku J."/>
            <person name="Hashim A."/>
            <person name="Wade W."/>
            <person name="Curtis M."/>
        </authorList>
    </citation>
    <scope>NUCLEOTIDE SEQUENCE [LARGE SCALE GENOMIC DNA]</scope>
    <source>
        <strain evidence="1 2">DSM 100099</strain>
    </source>
</reference>
<protein>
    <submittedName>
        <fullName evidence="1">GatB/YqeY domain-containing protein</fullName>
    </submittedName>
</protein>
<dbReference type="RefSeq" id="WP_179912454.1">
    <property type="nucleotide sequence ID" value="NZ_JACBYE010000005.1"/>
</dbReference>